<evidence type="ECO:0000313" key="4">
    <source>
        <dbReference type="EMBL" id="BCJ86837.1"/>
    </source>
</evidence>
<dbReference type="GO" id="GO:0006635">
    <property type="term" value="P:fatty acid beta-oxidation"/>
    <property type="evidence" value="ECO:0007669"/>
    <property type="project" value="TreeGrafter"/>
</dbReference>
<gene>
    <name evidence="4" type="ORF">skT53_18220</name>
</gene>
<dbReference type="KEGG" id="eff:skT53_18220"/>
<dbReference type="Gene3D" id="3.90.226.10">
    <property type="entry name" value="2-enoyl-CoA Hydratase, Chain A, domain 1"/>
    <property type="match status" value="1"/>
</dbReference>
<dbReference type="FunFam" id="1.10.12.10:FF:000001">
    <property type="entry name" value="Probable enoyl-CoA hydratase, mitochondrial"/>
    <property type="match status" value="1"/>
</dbReference>
<evidence type="ECO:0000313" key="5">
    <source>
        <dbReference type="Proteomes" id="UP000593802"/>
    </source>
</evidence>
<dbReference type="FunFam" id="3.90.226.10:FF:000009">
    <property type="entry name" value="Carnitinyl-CoA dehydratase"/>
    <property type="match status" value="1"/>
</dbReference>
<dbReference type="PANTHER" id="PTHR11941:SF54">
    <property type="entry name" value="ENOYL-COA HYDRATASE, MITOCHONDRIAL"/>
    <property type="match status" value="1"/>
</dbReference>
<dbReference type="PROSITE" id="PS00166">
    <property type="entry name" value="ENOYL_COA_HYDRATASE"/>
    <property type="match status" value="1"/>
</dbReference>
<dbReference type="SUPFAM" id="SSF52096">
    <property type="entry name" value="ClpP/crotonase"/>
    <property type="match status" value="1"/>
</dbReference>
<evidence type="ECO:0000256" key="2">
    <source>
        <dbReference type="ARBA" id="ARBA00023239"/>
    </source>
</evidence>
<dbReference type="RefSeq" id="WP_200760795.1">
    <property type="nucleotide sequence ID" value="NZ_AP023366.1"/>
</dbReference>
<accession>A0A7I8DA25</accession>
<reference evidence="4 5" key="1">
    <citation type="submission" date="2020-08" db="EMBL/GenBank/DDBJ databases">
        <title>Complete Genome Sequence of Effusibacillus dendaii Strain skT53, Isolated from Farmland soil.</title>
        <authorList>
            <person name="Konishi T."/>
            <person name="Kawasaki H."/>
        </authorList>
    </citation>
    <scope>NUCLEOTIDE SEQUENCE [LARGE SCALE GENOMIC DNA]</scope>
    <source>
        <strain evidence="5">skT53</strain>
    </source>
</reference>
<proteinExistence type="inferred from homology"/>
<dbReference type="Pfam" id="PF00378">
    <property type="entry name" value="ECH_1"/>
    <property type="match status" value="1"/>
</dbReference>
<dbReference type="InterPro" id="IPR029045">
    <property type="entry name" value="ClpP/crotonase-like_dom_sf"/>
</dbReference>
<evidence type="ECO:0000256" key="1">
    <source>
        <dbReference type="ARBA" id="ARBA00005254"/>
    </source>
</evidence>
<organism evidence="4 5">
    <name type="scientific">Effusibacillus dendaii</name>
    <dbReference type="NCBI Taxonomy" id="2743772"/>
    <lineage>
        <taxon>Bacteria</taxon>
        <taxon>Bacillati</taxon>
        <taxon>Bacillota</taxon>
        <taxon>Bacilli</taxon>
        <taxon>Bacillales</taxon>
        <taxon>Alicyclobacillaceae</taxon>
        <taxon>Effusibacillus</taxon>
    </lineage>
</organism>
<dbReference type="InterPro" id="IPR018376">
    <property type="entry name" value="Enoyl-CoA_hyd/isom_CS"/>
</dbReference>
<name>A0A7I8DA25_9BACL</name>
<dbReference type="CDD" id="cd06558">
    <property type="entry name" value="crotonase-like"/>
    <property type="match status" value="1"/>
</dbReference>
<dbReference type="InterPro" id="IPR014748">
    <property type="entry name" value="Enoyl-CoA_hydra_C"/>
</dbReference>
<comment type="similarity">
    <text evidence="1 3">Belongs to the enoyl-CoA hydratase/isomerase family.</text>
</comment>
<sequence length="258" mass="27848">MELKNIIAEVKESIGIITINRPEVRNALNMETVNEMKSVLEQWRTDSSVQVVVFTGAGEKSFAAGADIAQLRERTLFDALESNMQSFYRELEQYEKPTIAAVNGFALGGGCELAMSCDIRIASENAKFGLPELNLAIIPGAGGTQRLARLVGKGKAVEMILTGAMIDAAEAKQMGLVTQVASPDELMSAVRKTADAILAKGPLAVRLAKLAVQTGLETDLDTGMVIERLAQAILFTSEDKREGTTAFLEKRKPNFQGK</sequence>
<dbReference type="GO" id="GO:0016836">
    <property type="term" value="F:hydro-lyase activity"/>
    <property type="evidence" value="ECO:0007669"/>
    <property type="project" value="UniProtKB-ARBA"/>
</dbReference>
<keyword evidence="5" id="KW-1185">Reference proteome</keyword>
<dbReference type="InterPro" id="IPR001753">
    <property type="entry name" value="Enoyl-CoA_hydra/iso"/>
</dbReference>
<dbReference type="Gene3D" id="1.10.12.10">
    <property type="entry name" value="Lyase 2-enoyl-coa Hydratase, Chain A, domain 2"/>
    <property type="match status" value="1"/>
</dbReference>
<dbReference type="AlphaFoldDB" id="A0A7I8DA25"/>
<dbReference type="Proteomes" id="UP000593802">
    <property type="component" value="Chromosome"/>
</dbReference>
<evidence type="ECO:0000256" key="3">
    <source>
        <dbReference type="RuleBase" id="RU003707"/>
    </source>
</evidence>
<protein>
    <submittedName>
        <fullName evidence="4">3-hydroxybutyryl-CoA dehydratase</fullName>
    </submittedName>
</protein>
<dbReference type="EMBL" id="AP023366">
    <property type="protein sequence ID" value="BCJ86837.1"/>
    <property type="molecule type" value="Genomic_DNA"/>
</dbReference>
<keyword evidence="2" id="KW-0456">Lyase</keyword>
<dbReference type="PANTHER" id="PTHR11941">
    <property type="entry name" value="ENOYL-COA HYDRATASE-RELATED"/>
    <property type="match status" value="1"/>
</dbReference>